<organism evidence="1 2">
    <name type="scientific">Crepidotus variabilis</name>
    <dbReference type="NCBI Taxonomy" id="179855"/>
    <lineage>
        <taxon>Eukaryota</taxon>
        <taxon>Fungi</taxon>
        <taxon>Dikarya</taxon>
        <taxon>Basidiomycota</taxon>
        <taxon>Agaricomycotina</taxon>
        <taxon>Agaricomycetes</taxon>
        <taxon>Agaricomycetidae</taxon>
        <taxon>Agaricales</taxon>
        <taxon>Agaricineae</taxon>
        <taxon>Crepidotaceae</taxon>
        <taxon>Crepidotus</taxon>
    </lineage>
</organism>
<keyword evidence="2" id="KW-1185">Reference proteome</keyword>
<gene>
    <name evidence="1" type="ORF">CPB83DRAFT_832316</name>
</gene>
<dbReference type="EMBL" id="MU157829">
    <property type="protein sequence ID" value="KAF9533241.1"/>
    <property type="molecule type" value="Genomic_DNA"/>
</dbReference>
<evidence type="ECO:0000313" key="2">
    <source>
        <dbReference type="Proteomes" id="UP000807306"/>
    </source>
</evidence>
<accession>A0A9P6EQ62</accession>
<sequence length="120" mass="13602">MYYADAVNGACYPEEEGHVYEMLAIQLKLKGHTALPPEPGNLKAEYSPTLGARTFLNDETARNYHNVLLNLYSTQHAATRDPERAHVLPQIRRNAYAPHGFIMGRSRINDWPKQLEIPEG</sequence>
<evidence type="ECO:0000313" key="1">
    <source>
        <dbReference type="EMBL" id="KAF9533241.1"/>
    </source>
</evidence>
<dbReference type="Proteomes" id="UP000807306">
    <property type="component" value="Unassembled WGS sequence"/>
</dbReference>
<protein>
    <submittedName>
        <fullName evidence="1">Uncharacterized protein</fullName>
    </submittedName>
</protein>
<name>A0A9P6EQ62_9AGAR</name>
<dbReference type="AlphaFoldDB" id="A0A9P6EQ62"/>
<reference evidence="1" key="1">
    <citation type="submission" date="2020-11" db="EMBL/GenBank/DDBJ databases">
        <authorList>
            <consortium name="DOE Joint Genome Institute"/>
            <person name="Ahrendt S."/>
            <person name="Riley R."/>
            <person name="Andreopoulos W."/>
            <person name="Labutti K."/>
            <person name="Pangilinan J."/>
            <person name="Ruiz-Duenas F.J."/>
            <person name="Barrasa J.M."/>
            <person name="Sanchez-Garcia M."/>
            <person name="Camarero S."/>
            <person name="Miyauchi S."/>
            <person name="Serrano A."/>
            <person name="Linde D."/>
            <person name="Babiker R."/>
            <person name="Drula E."/>
            <person name="Ayuso-Fernandez I."/>
            <person name="Pacheco R."/>
            <person name="Padilla G."/>
            <person name="Ferreira P."/>
            <person name="Barriuso J."/>
            <person name="Kellner H."/>
            <person name="Castanera R."/>
            <person name="Alfaro M."/>
            <person name="Ramirez L."/>
            <person name="Pisabarro A.G."/>
            <person name="Kuo A."/>
            <person name="Tritt A."/>
            <person name="Lipzen A."/>
            <person name="He G."/>
            <person name="Yan M."/>
            <person name="Ng V."/>
            <person name="Cullen D."/>
            <person name="Martin F."/>
            <person name="Rosso M.-N."/>
            <person name="Henrissat B."/>
            <person name="Hibbett D."/>
            <person name="Martinez A.T."/>
            <person name="Grigoriev I.V."/>
        </authorList>
    </citation>
    <scope>NUCLEOTIDE SEQUENCE</scope>
    <source>
        <strain evidence="1">CBS 506.95</strain>
    </source>
</reference>
<comment type="caution">
    <text evidence="1">The sequence shown here is derived from an EMBL/GenBank/DDBJ whole genome shotgun (WGS) entry which is preliminary data.</text>
</comment>
<proteinExistence type="predicted"/>